<dbReference type="Proteomes" id="UP001178508">
    <property type="component" value="Chromosome 17"/>
</dbReference>
<reference evidence="2" key="1">
    <citation type="submission" date="2023-08" db="EMBL/GenBank/DDBJ databases">
        <authorList>
            <person name="Alioto T."/>
            <person name="Alioto T."/>
            <person name="Gomez Garrido J."/>
        </authorList>
    </citation>
    <scope>NUCLEOTIDE SEQUENCE</scope>
</reference>
<keyword evidence="3" id="KW-1185">Reference proteome</keyword>
<organism evidence="2 3">
    <name type="scientific">Xyrichtys novacula</name>
    <name type="common">Pearly razorfish</name>
    <name type="synonym">Hemipteronotus novacula</name>
    <dbReference type="NCBI Taxonomy" id="13765"/>
    <lineage>
        <taxon>Eukaryota</taxon>
        <taxon>Metazoa</taxon>
        <taxon>Chordata</taxon>
        <taxon>Craniata</taxon>
        <taxon>Vertebrata</taxon>
        <taxon>Euteleostomi</taxon>
        <taxon>Actinopterygii</taxon>
        <taxon>Neopterygii</taxon>
        <taxon>Teleostei</taxon>
        <taxon>Neoteleostei</taxon>
        <taxon>Acanthomorphata</taxon>
        <taxon>Eupercaria</taxon>
        <taxon>Labriformes</taxon>
        <taxon>Labridae</taxon>
        <taxon>Xyrichtys</taxon>
    </lineage>
</organism>
<dbReference type="EMBL" id="OY660880">
    <property type="protein sequence ID" value="CAJ1077973.1"/>
    <property type="molecule type" value="Genomic_DNA"/>
</dbReference>
<evidence type="ECO:0000313" key="3">
    <source>
        <dbReference type="Proteomes" id="UP001178508"/>
    </source>
</evidence>
<feature type="compositionally biased region" description="Basic and acidic residues" evidence="1">
    <location>
        <begin position="61"/>
        <end position="77"/>
    </location>
</feature>
<dbReference type="AlphaFoldDB" id="A0AAV1GWQ8"/>
<accession>A0AAV1GWQ8</accession>
<protein>
    <submittedName>
        <fullName evidence="2">Uncharacterized protein</fullName>
    </submittedName>
</protein>
<sequence>MSVQRFSLTHTRLLLTIKQKSECPPWFEEKHEESDCRAAATERETVSVNGNVLEEVFNSSQERRGEERREREGVSPEEDWHSFYTEDRLVKRERERERQRKTKLQRRYNLSRLLGFHYGQVLHKEPELNSIEATKTIIIFTFRGLYSISKYRSD</sequence>
<gene>
    <name evidence="2" type="ORF">XNOV1_A004413</name>
</gene>
<name>A0AAV1GWQ8_XYRNO</name>
<feature type="region of interest" description="Disordered" evidence="1">
    <location>
        <begin position="57"/>
        <end position="77"/>
    </location>
</feature>
<evidence type="ECO:0000313" key="2">
    <source>
        <dbReference type="EMBL" id="CAJ1077973.1"/>
    </source>
</evidence>
<proteinExistence type="predicted"/>
<evidence type="ECO:0000256" key="1">
    <source>
        <dbReference type="SAM" id="MobiDB-lite"/>
    </source>
</evidence>